<reference evidence="1" key="1">
    <citation type="submission" date="2022-07" db="EMBL/GenBank/DDBJ databases">
        <title>Genome Sequence of Lecanicillium saksenae.</title>
        <authorList>
            <person name="Buettner E."/>
        </authorList>
    </citation>
    <scope>NUCLEOTIDE SEQUENCE</scope>
    <source>
        <strain evidence="1">VT-O1</strain>
    </source>
</reference>
<dbReference type="Proteomes" id="UP001148737">
    <property type="component" value="Unassembled WGS sequence"/>
</dbReference>
<sequence>MGSITNLYTSTGREVPMRVIVCGLPRTGTMSMRKALHQLGVYRCYHMVSVIGDLDSQADLWVRAFRNKYGDESSSGTPWTREQWDEILGTWQATADMPAVVFSVELAKAYPEAKVIVMRRDPDKWYASVSNTILKAMKPTTAWGWIVTLYCAAFDSRQRSWIRLGMTMDRYLASLHDKEAAVAWFHGMYREFEEGHPGGPQVRDEATGELVEAPFPRSNDGTEWLEQYDNIRGQLVSGATWNLINWTCRLATAAGLAYAVWTWAGSAGSGEL</sequence>
<organism evidence="1 2">
    <name type="scientific">Lecanicillium saksenae</name>
    <dbReference type="NCBI Taxonomy" id="468837"/>
    <lineage>
        <taxon>Eukaryota</taxon>
        <taxon>Fungi</taxon>
        <taxon>Dikarya</taxon>
        <taxon>Ascomycota</taxon>
        <taxon>Pezizomycotina</taxon>
        <taxon>Sordariomycetes</taxon>
        <taxon>Hypocreomycetidae</taxon>
        <taxon>Hypocreales</taxon>
        <taxon>Cordycipitaceae</taxon>
        <taxon>Lecanicillium</taxon>
    </lineage>
</organism>
<comment type="caution">
    <text evidence="1">The sequence shown here is derived from an EMBL/GenBank/DDBJ whole genome shotgun (WGS) entry which is preliminary data.</text>
</comment>
<accession>A0ACC1QR12</accession>
<keyword evidence="2" id="KW-1185">Reference proteome</keyword>
<evidence type="ECO:0000313" key="2">
    <source>
        <dbReference type="Proteomes" id="UP001148737"/>
    </source>
</evidence>
<proteinExistence type="predicted"/>
<protein>
    <submittedName>
        <fullName evidence="1">Uncharacterized protein</fullName>
    </submittedName>
</protein>
<name>A0ACC1QR12_9HYPO</name>
<gene>
    <name evidence="1" type="ORF">NLG97_g6543</name>
</gene>
<dbReference type="EMBL" id="JANAKD010000878">
    <property type="protein sequence ID" value="KAJ3486813.1"/>
    <property type="molecule type" value="Genomic_DNA"/>
</dbReference>
<evidence type="ECO:0000313" key="1">
    <source>
        <dbReference type="EMBL" id="KAJ3486813.1"/>
    </source>
</evidence>